<dbReference type="OrthoDB" id="10421079at2759"/>
<reference evidence="3" key="2">
    <citation type="submission" date="2025-08" db="UniProtKB">
        <authorList>
            <consortium name="RefSeq"/>
        </authorList>
    </citation>
    <scope>IDENTIFICATION</scope>
    <source>
        <tissue evidence="3">Leaf</tissue>
    </source>
</reference>
<dbReference type="AlphaFoldDB" id="A0A1U7VXU0"/>
<feature type="compositionally biased region" description="Low complexity" evidence="1">
    <location>
        <begin position="33"/>
        <end position="53"/>
    </location>
</feature>
<gene>
    <name evidence="3" type="primary">LOC104218108</name>
</gene>
<reference evidence="2" key="1">
    <citation type="journal article" date="2013" name="Genome Biol.">
        <title>Reference genomes and transcriptomes of Nicotiana sylvestris and Nicotiana tomentosiformis.</title>
        <authorList>
            <person name="Sierro N."/>
            <person name="Battey J.N."/>
            <person name="Ouadi S."/>
            <person name="Bovet L."/>
            <person name="Goepfert S."/>
            <person name="Bakaher N."/>
            <person name="Peitsch M.C."/>
            <person name="Ivanov N.V."/>
        </authorList>
    </citation>
    <scope>NUCLEOTIDE SEQUENCE [LARGE SCALE GENOMIC DNA]</scope>
</reference>
<name>A0A1U7VXU0_NICSY</name>
<feature type="region of interest" description="Disordered" evidence="1">
    <location>
        <begin position="33"/>
        <end position="56"/>
    </location>
</feature>
<accession>A0A1U7VXU0</accession>
<sequence length="394" mass="43580">MAPSAAMPSGATFPWQCLKLAATVTGSQGIKAAVSTSDRPSSSRPNRASSLAPERGKGVVVDDYEFDSNLDPDDVRMFEEGFTHTVGYLLKISYKKGSTQNTGCNTSELNLLRDTKGLVPQFGLLCSAAECEALRDVSEIELMHEVAAMGLRSYMLEIESARRANTRAKIFLMILEKYRCYRNKCREMHERLRASAGNQSLGEELEKRDQELMQSICRNSELEELLCVKDEELVLGKRVTAECEHLQAKLLSLQSELDQNAIRVEALGAEWMGKLAELERKVSELESAESAWASASSRVAALEITIRVLQSEQESERETATLREARLEERIGKIDQEASNLGDWVAVLEAEKAQLLAQVESASTICSSPFARVLGSCRGPTGHIQEFVGGEQYF</sequence>
<evidence type="ECO:0000313" key="3">
    <source>
        <dbReference type="RefSeq" id="XP_009766810.1"/>
    </source>
</evidence>
<evidence type="ECO:0000313" key="2">
    <source>
        <dbReference type="Proteomes" id="UP000189701"/>
    </source>
</evidence>
<proteinExistence type="predicted"/>
<protein>
    <submittedName>
        <fullName evidence="3">Uncharacterized protein LOC104218108</fullName>
    </submittedName>
</protein>
<organism evidence="2 3">
    <name type="scientific">Nicotiana sylvestris</name>
    <name type="common">Wood tobacco</name>
    <name type="synonym">South American tobacco</name>
    <dbReference type="NCBI Taxonomy" id="4096"/>
    <lineage>
        <taxon>Eukaryota</taxon>
        <taxon>Viridiplantae</taxon>
        <taxon>Streptophyta</taxon>
        <taxon>Embryophyta</taxon>
        <taxon>Tracheophyta</taxon>
        <taxon>Spermatophyta</taxon>
        <taxon>Magnoliopsida</taxon>
        <taxon>eudicotyledons</taxon>
        <taxon>Gunneridae</taxon>
        <taxon>Pentapetalae</taxon>
        <taxon>asterids</taxon>
        <taxon>lamiids</taxon>
        <taxon>Solanales</taxon>
        <taxon>Solanaceae</taxon>
        <taxon>Nicotianoideae</taxon>
        <taxon>Nicotianeae</taxon>
        <taxon>Nicotiana</taxon>
    </lineage>
</organism>
<dbReference type="RefSeq" id="XP_009766810.1">
    <property type="nucleotide sequence ID" value="XM_009768508.1"/>
</dbReference>
<dbReference type="Proteomes" id="UP000189701">
    <property type="component" value="Unplaced"/>
</dbReference>
<evidence type="ECO:0000256" key="1">
    <source>
        <dbReference type="SAM" id="MobiDB-lite"/>
    </source>
</evidence>
<keyword evidence="2" id="KW-1185">Reference proteome</keyword>